<evidence type="ECO:0000256" key="2">
    <source>
        <dbReference type="ARBA" id="ARBA00010386"/>
    </source>
</evidence>
<dbReference type="GO" id="GO:0071013">
    <property type="term" value="C:catalytic step 2 spliceosome"/>
    <property type="evidence" value="ECO:0007669"/>
    <property type="project" value="TreeGrafter"/>
</dbReference>
<protein>
    <recommendedName>
        <fullName evidence="9">Pinin/SDK/MemA protein domain-containing protein</fullName>
    </recommendedName>
</protein>
<evidence type="ECO:0000256" key="1">
    <source>
        <dbReference type="ARBA" id="ARBA00004123"/>
    </source>
</evidence>
<evidence type="ECO:0000256" key="8">
    <source>
        <dbReference type="SAM" id="MobiDB-lite"/>
    </source>
</evidence>
<proteinExistence type="inferred from homology"/>
<keyword evidence="3" id="KW-0507">mRNA processing</keyword>
<feature type="compositionally biased region" description="Basic and acidic residues" evidence="8">
    <location>
        <begin position="249"/>
        <end position="264"/>
    </location>
</feature>
<evidence type="ECO:0000256" key="4">
    <source>
        <dbReference type="ARBA" id="ARBA00023015"/>
    </source>
</evidence>
<dbReference type="Proteomes" id="UP000541558">
    <property type="component" value="Unassembled WGS sequence"/>
</dbReference>
<keyword evidence="7" id="KW-0539">Nucleus</keyword>
<evidence type="ECO:0000313" key="11">
    <source>
        <dbReference type="Proteomes" id="UP000541558"/>
    </source>
</evidence>
<evidence type="ECO:0000313" key="10">
    <source>
        <dbReference type="EMBL" id="KAF5316967.1"/>
    </source>
</evidence>
<sequence length="346" mass="38244">MGRPVLTLDTCTDTTIIDHHTMSTEESQLQVDKNSEMSDVAPTSGTTEAPAPAPSGDRKRPRFNFGAVPGGGSDRKRGKSMFGLLVGTLNKAKVEDKERNASEAAKKRQMLEQRLQIKLRKDADSVRRAEEAKKEKTLANRKEEDLQLKDSIFKLRRKRLPLLTNFLNTADIIPPEGSSPPPPSSNPLAPIARTHPPPLYYLPAVLTPAQEEFLKRRKAEVSEAAEKEWEQFKEEREAGIAEISQLRQKVADEEARQKREREAKATSMDTDEPHHDSGETAKDTGATAATEPPSSTPKIQGEKDADHEMDVDDGSPPKPPVPAGGESERKEEPVPMQADDDDAVEY</sequence>
<name>A0A8H5B5L7_9AGAR</name>
<dbReference type="InterPro" id="IPR006786">
    <property type="entry name" value="Pinin_SDK_MemA"/>
</dbReference>
<keyword evidence="5" id="KW-0804">Transcription</keyword>
<dbReference type="GO" id="GO:0008380">
    <property type="term" value="P:RNA splicing"/>
    <property type="evidence" value="ECO:0007669"/>
    <property type="project" value="UniProtKB-KW"/>
</dbReference>
<comment type="caution">
    <text evidence="10">The sequence shown here is derived from an EMBL/GenBank/DDBJ whole genome shotgun (WGS) entry which is preliminary data.</text>
</comment>
<dbReference type="GO" id="GO:0006397">
    <property type="term" value="P:mRNA processing"/>
    <property type="evidence" value="ECO:0007669"/>
    <property type="project" value="UniProtKB-KW"/>
</dbReference>
<comment type="similarity">
    <text evidence="2">Belongs to the pinin family.</text>
</comment>
<evidence type="ECO:0000256" key="3">
    <source>
        <dbReference type="ARBA" id="ARBA00022664"/>
    </source>
</evidence>
<feature type="compositionally biased region" description="Basic and acidic residues" evidence="8">
    <location>
        <begin position="219"/>
        <end position="239"/>
    </location>
</feature>
<dbReference type="OrthoDB" id="330772at2759"/>
<feature type="region of interest" description="Disordered" evidence="8">
    <location>
        <begin position="123"/>
        <end position="142"/>
    </location>
</feature>
<reference evidence="10 11" key="1">
    <citation type="journal article" date="2020" name="ISME J.">
        <title>Uncovering the hidden diversity of litter-decomposition mechanisms in mushroom-forming fungi.</title>
        <authorList>
            <person name="Floudas D."/>
            <person name="Bentzer J."/>
            <person name="Ahren D."/>
            <person name="Johansson T."/>
            <person name="Persson P."/>
            <person name="Tunlid A."/>
        </authorList>
    </citation>
    <scope>NUCLEOTIDE SEQUENCE [LARGE SCALE GENOMIC DNA]</scope>
    <source>
        <strain evidence="10 11">CBS 175.51</strain>
    </source>
</reference>
<feature type="region of interest" description="Disordered" evidence="8">
    <location>
        <begin position="19"/>
        <end position="79"/>
    </location>
</feature>
<keyword evidence="6" id="KW-0508">mRNA splicing</keyword>
<gene>
    <name evidence="10" type="ORF">D9611_003605</name>
</gene>
<feature type="region of interest" description="Disordered" evidence="8">
    <location>
        <begin position="173"/>
        <end position="200"/>
    </location>
</feature>
<dbReference type="AlphaFoldDB" id="A0A8H5B5L7"/>
<comment type="subcellular location">
    <subcellularLocation>
        <location evidence="1">Nucleus</location>
    </subcellularLocation>
</comment>
<keyword evidence="4" id="KW-0805">Transcription regulation</keyword>
<evidence type="ECO:0000256" key="5">
    <source>
        <dbReference type="ARBA" id="ARBA00023163"/>
    </source>
</evidence>
<feature type="region of interest" description="Disordered" evidence="8">
    <location>
        <begin position="215"/>
        <end position="346"/>
    </location>
</feature>
<evidence type="ECO:0000256" key="6">
    <source>
        <dbReference type="ARBA" id="ARBA00023187"/>
    </source>
</evidence>
<feature type="domain" description="Pinin/SDK/MemA protein" evidence="9">
    <location>
        <begin position="74"/>
        <end position="169"/>
    </location>
</feature>
<feature type="compositionally biased region" description="Basic and acidic residues" evidence="8">
    <location>
        <begin position="271"/>
        <end position="282"/>
    </location>
</feature>
<dbReference type="Pfam" id="PF04696">
    <property type="entry name" value="Pinin_SDK_memA"/>
    <property type="match status" value="1"/>
</dbReference>
<evidence type="ECO:0000259" key="9">
    <source>
        <dbReference type="Pfam" id="PF04696"/>
    </source>
</evidence>
<evidence type="ECO:0000256" key="7">
    <source>
        <dbReference type="ARBA" id="ARBA00023242"/>
    </source>
</evidence>
<dbReference type="InterPro" id="IPR039853">
    <property type="entry name" value="Pinin"/>
</dbReference>
<dbReference type="PANTHER" id="PTHR12707">
    <property type="entry name" value="PINN"/>
    <property type="match status" value="1"/>
</dbReference>
<accession>A0A8H5B5L7</accession>
<dbReference type="EMBL" id="JAACJK010000219">
    <property type="protein sequence ID" value="KAF5316967.1"/>
    <property type="molecule type" value="Genomic_DNA"/>
</dbReference>
<dbReference type="PANTHER" id="PTHR12707:SF0">
    <property type="entry name" value="PININ"/>
    <property type="match status" value="1"/>
</dbReference>
<keyword evidence="11" id="KW-1185">Reference proteome</keyword>
<organism evidence="10 11">
    <name type="scientific">Ephemerocybe angulata</name>
    <dbReference type="NCBI Taxonomy" id="980116"/>
    <lineage>
        <taxon>Eukaryota</taxon>
        <taxon>Fungi</taxon>
        <taxon>Dikarya</taxon>
        <taxon>Basidiomycota</taxon>
        <taxon>Agaricomycotina</taxon>
        <taxon>Agaricomycetes</taxon>
        <taxon>Agaricomycetidae</taxon>
        <taxon>Agaricales</taxon>
        <taxon>Agaricineae</taxon>
        <taxon>Psathyrellaceae</taxon>
        <taxon>Ephemerocybe</taxon>
    </lineage>
</organism>